<name>A0A0F7ZHI3_9HYPO</name>
<dbReference type="PANTHER" id="PTHR33119:SF1">
    <property type="entry name" value="FE2OG DIOXYGENASE DOMAIN-CONTAINING PROTEIN"/>
    <property type="match status" value="1"/>
</dbReference>
<dbReference type="InterPro" id="IPR049192">
    <property type="entry name" value="DUF4246_C"/>
</dbReference>
<sequence length="561" mass="64720">MNAAERRRSEQYWQQYGNGEPNLELDNAALGPLRVPGFPLPVSIEKCPSERFAHGFNDWAQDRLTAREVAMLSLMNEITDRPNWHLDIKYEATAEIWRCEALRRSSISPLSWEWVLLELRDKAERFAETTSCLVLDANTGVYKSETDLSLLWQIRKIVSPLFRGQRVPGFQRLVDPNHLPLIYGRTRVLSDGGRVDLHDCTSKAGQGITSEPKILKLPSDAERWHNMQTHFRVWTHSWETHPERFSTRFQWLPCEVEFTGQDQKTARPSVRISSYINNLDPVRHGPVYSAIEALIAQCIEPWNQVLVFRDRGRCPPRIKTYGAFLWPPIPDWARSLDRIEEDRDENPAAYREACQKVDDFGVVHFQPPAGPPRPRHRRDRPSPDLDSFTKTRSRLGLEFALKLHKFKSWMPPEPGISFLYDEWKRGEASRPIVAINRRKFDHPDEDSKHEFYTIELEKTFRTQGLQLVVEIASVNLTPDYPVVPASRWRIDGSINGHIVATSLVHFDSVNTTPSSGALSFRVEADLDTDIYDYEWRRPSSMAEVYGIENPEHLEGDCNGLN</sequence>
<dbReference type="InterPro" id="IPR049207">
    <property type="entry name" value="DUF4246_N"/>
</dbReference>
<feature type="domain" description="DUF4246" evidence="3">
    <location>
        <begin position="35"/>
        <end position="100"/>
    </location>
</feature>
<dbReference type="PANTHER" id="PTHR33119">
    <property type="entry name" value="IFI3P"/>
    <property type="match status" value="1"/>
</dbReference>
<evidence type="ECO:0000259" key="3">
    <source>
        <dbReference type="Pfam" id="PF21666"/>
    </source>
</evidence>
<keyword evidence="5" id="KW-1185">Reference proteome</keyword>
<dbReference type="Pfam" id="PF14033">
    <property type="entry name" value="DUF4246"/>
    <property type="match status" value="1"/>
</dbReference>
<organism evidence="4 5">
    <name type="scientific">Hirsutella minnesotensis 3608</name>
    <dbReference type="NCBI Taxonomy" id="1043627"/>
    <lineage>
        <taxon>Eukaryota</taxon>
        <taxon>Fungi</taxon>
        <taxon>Dikarya</taxon>
        <taxon>Ascomycota</taxon>
        <taxon>Pezizomycotina</taxon>
        <taxon>Sordariomycetes</taxon>
        <taxon>Hypocreomycetidae</taxon>
        <taxon>Hypocreales</taxon>
        <taxon>Ophiocordycipitaceae</taxon>
        <taxon>Hirsutella</taxon>
    </lineage>
</organism>
<dbReference type="AlphaFoldDB" id="A0A0F7ZHI3"/>
<evidence type="ECO:0000259" key="2">
    <source>
        <dbReference type="Pfam" id="PF14033"/>
    </source>
</evidence>
<dbReference type="EMBL" id="KQ030543">
    <property type="protein sequence ID" value="KJZ72691.1"/>
    <property type="molecule type" value="Genomic_DNA"/>
</dbReference>
<accession>A0A0F7ZHI3</accession>
<dbReference type="Proteomes" id="UP000054481">
    <property type="component" value="Unassembled WGS sequence"/>
</dbReference>
<evidence type="ECO:0000313" key="4">
    <source>
        <dbReference type="EMBL" id="KJZ72691.1"/>
    </source>
</evidence>
<dbReference type="InterPro" id="IPR025340">
    <property type="entry name" value="DUF4246"/>
</dbReference>
<feature type="region of interest" description="Disordered" evidence="1">
    <location>
        <begin position="365"/>
        <end position="389"/>
    </location>
</feature>
<dbReference type="Pfam" id="PF21666">
    <property type="entry name" value="DUF4246_N"/>
    <property type="match status" value="1"/>
</dbReference>
<feature type="domain" description="DUF4246" evidence="2">
    <location>
        <begin position="111"/>
        <end position="550"/>
    </location>
</feature>
<protein>
    <submittedName>
        <fullName evidence="4">Uncharacterized protein</fullName>
    </submittedName>
</protein>
<feature type="compositionally biased region" description="Basic and acidic residues" evidence="1">
    <location>
        <begin position="380"/>
        <end position="389"/>
    </location>
</feature>
<evidence type="ECO:0000256" key="1">
    <source>
        <dbReference type="SAM" id="MobiDB-lite"/>
    </source>
</evidence>
<gene>
    <name evidence="4" type="ORF">HIM_07883</name>
</gene>
<proteinExistence type="predicted"/>
<reference evidence="4 5" key="1">
    <citation type="journal article" date="2014" name="Genome Biol. Evol.">
        <title>Comparative genomics and transcriptomics analyses reveal divergent lifestyle features of nematode endoparasitic fungus Hirsutella minnesotensis.</title>
        <authorList>
            <person name="Lai Y."/>
            <person name="Liu K."/>
            <person name="Zhang X."/>
            <person name="Zhang X."/>
            <person name="Li K."/>
            <person name="Wang N."/>
            <person name="Shu C."/>
            <person name="Wu Y."/>
            <person name="Wang C."/>
            <person name="Bushley K.E."/>
            <person name="Xiang M."/>
            <person name="Liu X."/>
        </authorList>
    </citation>
    <scope>NUCLEOTIDE SEQUENCE [LARGE SCALE GENOMIC DNA]</scope>
    <source>
        <strain evidence="4 5">3608</strain>
    </source>
</reference>
<dbReference type="OrthoDB" id="415532at2759"/>
<evidence type="ECO:0000313" key="5">
    <source>
        <dbReference type="Proteomes" id="UP000054481"/>
    </source>
</evidence>